<dbReference type="GO" id="GO:0008168">
    <property type="term" value="F:methyltransferase activity"/>
    <property type="evidence" value="ECO:0007669"/>
    <property type="project" value="UniProtKB-KW"/>
</dbReference>
<dbReference type="KEGG" id="dli:dnl_42560"/>
<keyword evidence="1" id="KW-0489">Methyltransferase</keyword>
<keyword evidence="2" id="KW-1185">Reference proteome</keyword>
<dbReference type="Gene3D" id="3.40.50.150">
    <property type="entry name" value="Vaccinia Virus protein VP39"/>
    <property type="match status" value="1"/>
</dbReference>
<keyword evidence="1" id="KW-0808">Transferase</keyword>
<dbReference type="InterPro" id="IPR029063">
    <property type="entry name" value="SAM-dependent_MTases_sf"/>
</dbReference>
<evidence type="ECO:0000313" key="2">
    <source>
        <dbReference type="Proteomes" id="UP000663720"/>
    </source>
</evidence>
<name>A0A975GI24_9BACT</name>
<dbReference type="AlphaFoldDB" id="A0A975GI24"/>
<evidence type="ECO:0000313" key="1">
    <source>
        <dbReference type="EMBL" id="QTA81899.1"/>
    </source>
</evidence>
<accession>A0A975GI24</accession>
<dbReference type="EMBL" id="CP061799">
    <property type="protein sequence ID" value="QTA81899.1"/>
    <property type="molecule type" value="Genomic_DNA"/>
</dbReference>
<sequence length="241" mass="27692">MHELFKNYYQEIFSSNKSQQCDIKTFNLVCRKIAWNYDRFFKSMSRDAKILDLGCGIGQCLYYLDRQGFKNIKGIDISPSQIEAAGKMLLGINIELVEDSIKYLEDNAEKFDVIVMNDVLEHIPPDQLIPITRAMYAALKKRGTVIVKTINSAYPLGSFLRYIDLTHTTAFHEKSLTHLLAHAGFKNIKCYQEEIGIYNILFLCKKMAVILVRFLLKCLIYFSEADWPNIISLNVIAAGRK</sequence>
<dbReference type="SUPFAM" id="SSF53335">
    <property type="entry name" value="S-adenosyl-L-methionine-dependent methyltransferases"/>
    <property type="match status" value="1"/>
</dbReference>
<protein>
    <submittedName>
        <fullName evidence="1">SAM-dependent methyltransferase</fullName>
    </submittedName>
</protein>
<proteinExistence type="predicted"/>
<dbReference type="PANTHER" id="PTHR43861">
    <property type="entry name" value="TRANS-ACONITATE 2-METHYLTRANSFERASE-RELATED"/>
    <property type="match status" value="1"/>
</dbReference>
<dbReference type="Proteomes" id="UP000663720">
    <property type="component" value="Chromosome"/>
</dbReference>
<reference evidence="1" key="1">
    <citation type="journal article" date="2021" name="Microb. Physiol.">
        <title>Proteogenomic Insights into the Physiology of Marine, Sulfate-Reducing, Filamentous Desulfonema limicola and Desulfonema magnum.</title>
        <authorList>
            <person name="Schnaars V."/>
            <person name="Wohlbrand L."/>
            <person name="Scheve S."/>
            <person name="Hinrichs C."/>
            <person name="Reinhardt R."/>
            <person name="Rabus R."/>
        </authorList>
    </citation>
    <scope>NUCLEOTIDE SEQUENCE</scope>
    <source>
        <strain evidence="1">5ac10</strain>
    </source>
</reference>
<gene>
    <name evidence="1" type="ORF">dnl_42560</name>
</gene>
<dbReference type="GO" id="GO:0032259">
    <property type="term" value="P:methylation"/>
    <property type="evidence" value="ECO:0007669"/>
    <property type="project" value="UniProtKB-KW"/>
</dbReference>
<dbReference type="Pfam" id="PF13489">
    <property type="entry name" value="Methyltransf_23"/>
    <property type="match status" value="1"/>
</dbReference>
<organism evidence="1 2">
    <name type="scientific">Desulfonema limicola</name>
    <dbReference type="NCBI Taxonomy" id="45656"/>
    <lineage>
        <taxon>Bacteria</taxon>
        <taxon>Pseudomonadati</taxon>
        <taxon>Thermodesulfobacteriota</taxon>
        <taxon>Desulfobacteria</taxon>
        <taxon>Desulfobacterales</taxon>
        <taxon>Desulfococcaceae</taxon>
        <taxon>Desulfonema</taxon>
    </lineage>
</organism>
<dbReference type="CDD" id="cd02440">
    <property type="entry name" value="AdoMet_MTases"/>
    <property type="match status" value="1"/>
</dbReference>
<dbReference type="RefSeq" id="WP_207687880.1">
    <property type="nucleotide sequence ID" value="NZ_CP061799.1"/>
</dbReference>